<protein>
    <submittedName>
        <fullName evidence="2">ABC-type transport auxiliary lipoprotein family protein</fullName>
    </submittedName>
</protein>
<organism evidence="2 3">
    <name type="scientific">Herbaspirillum huttiense</name>
    <dbReference type="NCBI Taxonomy" id="863372"/>
    <lineage>
        <taxon>Bacteria</taxon>
        <taxon>Pseudomonadati</taxon>
        <taxon>Pseudomonadota</taxon>
        <taxon>Betaproteobacteria</taxon>
        <taxon>Burkholderiales</taxon>
        <taxon>Oxalobacteraceae</taxon>
        <taxon>Herbaspirillum</taxon>
    </lineage>
</organism>
<dbReference type="Proteomes" id="UP001246152">
    <property type="component" value="Unassembled WGS sequence"/>
</dbReference>
<evidence type="ECO:0000259" key="1">
    <source>
        <dbReference type="Pfam" id="PF03886"/>
    </source>
</evidence>
<dbReference type="Pfam" id="PF03886">
    <property type="entry name" value="ABC_trans_aux"/>
    <property type="match status" value="1"/>
</dbReference>
<dbReference type="Gene3D" id="3.40.50.10610">
    <property type="entry name" value="ABC-type transport auxiliary lipoprotein component"/>
    <property type="match status" value="1"/>
</dbReference>
<evidence type="ECO:0000313" key="2">
    <source>
        <dbReference type="EMBL" id="MDR9839559.1"/>
    </source>
</evidence>
<proteinExistence type="predicted"/>
<feature type="domain" description="ABC-type transport auxiliary lipoprotein component" evidence="1">
    <location>
        <begin position="66"/>
        <end position="208"/>
    </location>
</feature>
<name>A0AAJ2HA11_9BURK</name>
<dbReference type="SUPFAM" id="SSF159594">
    <property type="entry name" value="XCC0632-like"/>
    <property type="match status" value="1"/>
</dbReference>
<accession>A0AAJ2HA11</accession>
<comment type="caution">
    <text evidence="2">The sequence shown here is derived from an EMBL/GenBank/DDBJ whole genome shotgun (WGS) entry which is preliminary data.</text>
</comment>
<dbReference type="EMBL" id="JAVLSM010000026">
    <property type="protein sequence ID" value="MDR9839559.1"/>
    <property type="molecule type" value="Genomic_DNA"/>
</dbReference>
<evidence type="ECO:0000313" key="3">
    <source>
        <dbReference type="Proteomes" id="UP001246152"/>
    </source>
</evidence>
<reference evidence="2" key="1">
    <citation type="submission" date="2023-04" db="EMBL/GenBank/DDBJ databases">
        <title>Description of first Herbaspirillum huttiense subsp. nephrolepsisexaltata and Herbaspirillum huttiense subsp. lycopersicon.</title>
        <authorList>
            <person name="Poudel M."/>
            <person name="Sharma A."/>
            <person name="Goss E."/>
            <person name="Tapia J.H."/>
            <person name="Harmon C.M."/>
            <person name="Jones J.B."/>
        </authorList>
    </citation>
    <scope>NUCLEOTIDE SEQUENCE</scope>
    <source>
        <strain evidence="2">G21-1742</strain>
    </source>
</reference>
<gene>
    <name evidence="2" type="ORF">RI046_27910</name>
</gene>
<dbReference type="InterPro" id="IPR005586">
    <property type="entry name" value="ABC_trans_aux"/>
</dbReference>
<dbReference type="AlphaFoldDB" id="A0AAJ2HA11"/>
<sequence length="219" mass="23558">MEYGPDRHQHHAPAARRMSKLICLLIALPVCIGLVACSSTGMRYHTLSNHVNVDMKNSGHITSRDSDALLIEVLPVRTADALNSSRIMIGHGDGSMTPASADQWTAPLPDELRTAISLALQQRLDAVDLYHQSDKGKARRLQISATLTKSDFNGGRRFSGIVEWEVKAIPADESIVGRTSLNLDIVEGAEGQVIAFQKLSNSVAADVAVAARAVAALLK</sequence>
<keyword evidence="2" id="KW-0449">Lipoprotein</keyword>